<proteinExistence type="predicted"/>
<dbReference type="RefSeq" id="WP_138363948.1">
    <property type="nucleotide sequence ID" value="NZ_VCEJ01000002.1"/>
</dbReference>
<keyword evidence="1" id="KW-0808">Transferase</keyword>
<reference evidence="1 2" key="1">
    <citation type="submission" date="2019-05" db="EMBL/GenBank/DDBJ databases">
        <authorList>
            <person name="Qu J.-H."/>
        </authorList>
    </citation>
    <scope>NUCLEOTIDE SEQUENCE [LARGE SCALE GENOMIC DNA]</scope>
    <source>
        <strain evidence="1 2">T17</strain>
    </source>
</reference>
<gene>
    <name evidence="1" type="ORF">FEN17_03715</name>
</gene>
<protein>
    <submittedName>
        <fullName evidence="1">Nucleotidyltransferase</fullName>
    </submittedName>
</protein>
<dbReference type="Proteomes" id="UP000306402">
    <property type="component" value="Unassembled WGS sequence"/>
</dbReference>
<dbReference type="Pfam" id="PF08780">
    <property type="entry name" value="NTase_sub_bind"/>
    <property type="match status" value="1"/>
</dbReference>
<dbReference type="SUPFAM" id="SSF81593">
    <property type="entry name" value="Nucleotidyltransferase substrate binding subunit/domain"/>
    <property type="match status" value="1"/>
</dbReference>
<accession>A0A5R9L2V2</accession>
<dbReference type="EMBL" id="VCEJ01000002">
    <property type="protein sequence ID" value="TLV02738.1"/>
    <property type="molecule type" value="Genomic_DNA"/>
</dbReference>
<comment type="caution">
    <text evidence="1">The sequence shown here is derived from an EMBL/GenBank/DDBJ whole genome shotgun (WGS) entry which is preliminary data.</text>
</comment>
<dbReference type="AlphaFoldDB" id="A0A5R9L2V2"/>
<sequence>MNVDTTYYERCISTLEKAYELLLKSDVESIDYDMYRSASVKEFEIILEQSGKLLRKVLKPYFHSSQAVDQLYFKDIFRHAVLRSVITDESCERWLLYRDNRNNTAHDYGVNFAEETLRLLPEFIEDANALARIIRQHNVS</sequence>
<dbReference type="OrthoDB" id="9810452at2"/>
<evidence type="ECO:0000313" key="2">
    <source>
        <dbReference type="Proteomes" id="UP000306402"/>
    </source>
</evidence>
<organism evidence="1 2">
    <name type="scientific">Dyadobacter luticola</name>
    <dbReference type="NCBI Taxonomy" id="1979387"/>
    <lineage>
        <taxon>Bacteria</taxon>
        <taxon>Pseudomonadati</taxon>
        <taxon>Bacteroidota</taxon>
        <taxon>Cytophagia</taxon>
        <taxon>Cytophagales</taxon>
        <taxon>Spirosomataceae</taxon>
        <taxon>Dyadobacter</taxon>
    </lineage>
</organism>
<dbReference type="InterPro" id="IPR010235">
    <property type="entry name" value="HepT"/>
</dbReference>
<name>A0A5R9L2V2_9BACT</name>
<keyword evidence="2" id="KW-1185">Reference proteome</keyword>
<dbReference type="Gene3D" id="1.20.120.330">
    <property type="entry name" value="Nucleotidyltransferases domain 2"/>
    <property type="match status" value="1"/>
</dbReference>
<evidence type="ECO:0000313" key="1">
    <source>
        <dbReference type="EMBL" id="TLV02738.1"/>
    </source>
</evidence>
<dbReference type="GO" id="GO:0016740">
    <property type="term" value="F:transferase activity"/>
    <property type="evidence" value="ECO:0007669"/>
    <property type="project" value="UniProtKB-KW"/>
</dbReference>